<dbReference type="RefSeq" id="WP_346035089.1">
    <property type="nucleotide sequence ID" value="NZ_BAAALY010000002.1"/>
</dbReference>
<evidence type="ECO:0000259" key="3">
    <source>
        <dbReference type="PROSITE" id="PS51186"/>
    </source>
</evidence>
<dbReference type="InterPro" id="IPR050832">
    <property type="entry name" value="Bact_Acetyltransf"/>
</dbReference>
<accession>A0ABN2B0Q7</accession>
<protein>
    <submittedName>
        <fullName evidence="4">GNAT family N-acetyltransferase</fullName>
    </submittedName>
</protein>
<keyword evidence="5" id="KW-1185">Reference proteome</keyword>
<dbReference type="SUPFAM" id="SSF55729">
    <property type="entry name" value="Acyl-CoA N-acyltransferases (Nat)"/>
    <property type="match status" value="1"/>
</dbReference>
<proteinExistence type="predicted"/>
<keyword evidence="1" id="KW-0808">Transferase</keyword>
<dbReference type="Pfam" id="PF00583">
    <property type="entry name" value="Acetyltransf_1"/>
    <property type="match status" value="1"/>
</dbReference>
<dbReference type="InterPro" id="IPR016181">
    <property type="entry name" value="Acyl_CoA_acyltransferase"/>
</dbReference>
<evidence type="ECO:0000256" key="2">
    <source>
        <dbReference type="ARBA" id="ARBA00023315"/>
    </source>
</evidence>
<evidence type="ECO:0000256" key="1">
    <source>
        <dbReference type="ARBA" id="ARBA00022679"/>
    </source>
</evidence>
<dbReference type="CDD" id="cd04301">
    <property type="entry name" value="NAT_SF"/>
    <property type="match status" value="1"/>
</dbReference>
<evidence type="ECO:0000313" key="4">
    <source>
        <dbReference type="EMBL" id="GAA1530636.1"/>
    </source>
</evidence>
<feature type="domain" description="N-acetyltransferase" evidence="3">
    <location>
        <begin position="3"/>
        <end position="162"/>
    </location>
</feature>
<name>A0ABN2B0Q7_9MICO</name>
<comment type="caution">
    <text evidence="4">The sequence shown here is derived from an EMBL/GenBank/DDBJ whole genome shotgun (WGS) entry which is preliminary data.</text>
</comment>
<dbReference type="EMBL" id="BAAALY010000002">
    <property type="protein sequence ID" value="GAA1530636.1"/>
    <property type="molecule type" value="Genomic_DNA"/>
</dbReference>
<keyword evidence="2" id="KW-0012">Acyltransferase</keyword>
<dbReference type="PROSITE" id="PS51186">
    <property type="entry name" value="GNAT"/>
    <property type="match status" value="1"/>
</dbReference>
<dbReference type="PANTHER" id="PTHR43877">
    <property type="entry name" value="AMINOALKYLPHOSPHONATE N-ACETYLTRANSFERASE-RELATED-RELATED"/>
    <property type="match status" value="1"/>
</dbReference>
<gene>
    <name evidence="4" type="ORF">GCM10009691_03160</name>
</gene>
<dbReference type="InterPro" id="IPR000182">
    <property type="entry name" value="GNAT_dom"/>
</dbReference>
<evidence type="ECO:0000313" key="5">
    <source>
        <dbReference type="Proteomes" id="UP001501791"/>
    </source>
</evidence>
<dbReference type="Proteomes" id="UP001501791">
    <property type="component" value="Unassembled WGS sequence"/>
</dbReference>
<organism evidence="4 5">
    <name type="scientific">Brevibacterium picturae</name>
    <dbReference type="NCBI Taxonomy" id="260553"/>
    <lineage>
        <taxon>Bacteria</taxon>
        <taxon>Bacillati</taxon>
        <taxon>Actinomycetota</taxon>
        <taxon>Actinomycetes</taxon>
        <taxon>Micrococcales</taxon>
        <taxon>Brevibacteriaceae</taxon>
        <taxon>Brevibacterium</taxon>
    </lineage>
</organism>
<reference evidence="4 5" key="1">
    <citation type="journal article" date="2019" name="Int. J. Syst. Evol. Microbiol.">
        <title>The Global Catalogue of Microorganisms (GCM) 10K type strain sequencing project: providing services to taxonomists for standard genome sequencing and annotation.</title>
        <authorList>
            <consortium name="The Broad Institute Genomics Platform"/>
            <consortium name="The Broad Institute Genome Sequencing Center for Infectious Disease"/>
            <person name="Wu L."/>
            <person name="Ma J."/>
        </authorList>
    </citation>
    <scope>NUCLEOTIDE SEQUENCE [LARGE SCALE GENOMIC DNA]</scope>
    <source>
        <strain evidence="4 5">JCM 13319</strain>
    </source>
</reference>
<dbReference type="Gene3D" id="3.40.630.30">
    <property type="match status" value="1"/>
</dbReference>
<sequence length="165" mass="18104">MSLTVRRAEASDADFLAEMLVAAAFWRRDESSGSDTEVLRQPQLAHYVAGWPRPGDLGVIALNEQEPLGAAWVRLLPESDPGYGFVDADTPELSMGVVPEWRGRGIGSRLLDALIAAAREQGLASLSLSVEPDNYARHLYERVGFQQVDEVSGSLTMLLRLQRPN</sequence>